<dbReference type="Pfam" id="PF16212">
    <property type="entry name" value="PhoLip_ATPase_C"/>
    <property type="match status" value="1"/>
</dbReference>
<dbReference type="PANTHER" id="PTHR24092">
    <property type="entry name" value="PROBABLE PHOSPHOLIPID-TRANSPORTING ATPASE"/>
    <property type="match status" value="1"/>
</dbReference>
<dbReference type="Proteomes" id="UP000681967">
    <property type="component" value="Unassembled WGS sequence"/>
</dbReference>
<dbReference type="GO" id="GO:0005886">
    <property type="term" value="C:plasma membrane"/>
    <property type="evidence" value="ECO:0007669"/>
    <property type="project" value="TreeGrafter"/>
</dbReference>
<dbReference type="GO" id="GO:0045332">
    <property type="term" value="P:phospholipid translocation"/>
    <property type="evidence" value="ECO:0007669"/>
    <property type="project" value="TreeGrafter"/>
</dbReference>
<dbReference type="GO" id="GO:0016887">
    <property type="term" value="F:ATP hydrolysis activity"/>
    <property type="evidence" value="ECO:0007669"/>
    <property type="project" value="InterPro"/>
</dbReference>
<feature type="transmembrane region" description="Helical" evidence="7">
    <location>
        <begin position="197"/>
        <end position="219"/>
    </location>
</feature>
<dbReference type="SUPFAM" id="SSF56784">
    <property type="entry name" value="HAD-like"/>
    <property type="match status" value="1"/>
</dbReference>
<dbReference type="Gene3D" id="3.40.50.1000">
    <property type="entry name" value="HAD superfamily/HAD-like"/>
    <property type="match status" value="1"/>
</dbReference>
<evidence type="ECO:0000256" key="7">
    <source>
        <dbReference type="SAM" id="Phobius"/>
    </source>
</evidence>
<keyword evidence="2 7" id="KW-0812">Transmembrane</keyword>
<dbReference type="GO" id="GO:0140326">
    <property type="term" value="F:ATPase-coupled intramembrane lipid transporter activity"/>
    <property type="evidence" value="ECO:0007669"/>
    <property type="project" value="TreeGrafter"/>
</dbReference>
<dbReference type="NCBIfam" id="TIGR01494">
    <property type="entry name" value="ATPase_P-type"/>
    <property type="match status" value="1"/>
</dbReference>
<sequence length="250" mass="28761">TNDMIIKRIDVETKDDAIVALDKFRIELIEKIEQLSNIRIGDKNKRLTWNNLGIDEHKFNRNTDNQVNIQNFQGFSLIITGTALIHTLSDELKMKFLELSTMCKTVICCRVTPLQKSQVVDLVIKYDKIIALAIGDGANDVSMIQKAHIGVGISGQEGRQAVLASDYSIGQFKYLERLLLVHGRWSYIRISKFLRYFFYKNFAFTFCQFWFALYCGFSAQTIFDAFFVTCYNIFFTTCPVLVLGVLDQVR</sequence>
<evidence type="ECO:0000256" key="4">
    <source>
        <dbReference type="ARBA" id="ARBA00022842"/>
    </source>
</evidence>
<dbReference type="InterPro" id="IPR036412">
    <property type="entry name" value="HAD-like_sf"/>
</dbReference>
<keyword evidence="3" id="KW-0479">Metal-binding</keyword>
<evidence type="ECO:0000259" key="8">
    <source>
        <dbReference type="Pfam" id="PF16212"/>
    </source>
</evidence>
<evidence type="ECO:0000256" key="1">
    <source>
        <dbReference type="ARBA" id="ARBA00004141"/>
    </source>
</evidence>
<evidence type="ECO:0000256" key="3">
    <source>
        <dbReference type="ARBA" id="ARBA00022723"/>
    </source>
</evidence>
<feature type="non-terminal residue" evidence="9">
    <location>
        <position position="1"/>
    </location>
</feature>
<keyword evidence="4" id="KW-0460">Magnesium</keyword>
<keyword evidence="5 7" id="KW-1133">Transmembrane helix</keyword>
<protein>
    <recommendedName>
        <fullName evidence="8">P-type ATPase C-terminal domain-containing protein</fullName>
    </recommendedName>
</protein>
<dbReference type="InterPro" id="IPR001757">
    <property type="entry name" value="P_typ_ATPase"/>
</dbReference>
<dbReference type="InterPro" id="IPR023298">
    <property type="entry name" value="ATPase_P-typ_TM_dom_sf"/>
</dbReference>
<dbReference type="GO" id="GO:0007030">
    <property type="term" value="P:Golgi organization"/>
    <property type="evidence" value="ECO:0007669"/>
    <property type="project" value="TreeGrafter"/>
</dbReference>
<comment type="caution">
    <text evidence="9">The sequence shown here is derived from an EMBL/GenBank/DDBJ whole genome shotgun (WGS) entry which is preliminary data.</text>
</comment>
<dbReference type="GO" id="GO:0005802">
    <property type="term" value="C:trans-Golgi network"/>
    <property type="evidence" value="ECO:0007669"/>
    <property type="project" value="TreeGrafter"/>
</dbReference>
<dbReference type="SUPFAM" id="SSF81665">
    <property type="entry name" value="Calcium ATPase, transmembrane domain M"/>
    <property type="match status" value="1"/>
</dbReference>
<gene>
    <name evidence="9" type="ORF">BYL167_LOCUS59931</name>
</gene>
<accession>A0A8S3ELY2</accession>
<dbReference type="InterPro" id="IPR023214">
    <property type="entry name" value="HAD_sf"/>
</dbReference>
<reference evidence="9" key="1">
    <citation type="submission" date="2021-02" db="EMBL/GenBank/DDBJ databases">
        <authorList>
            <person name="Nowell W R."/>
        </authorList>
    </citation>
    <scope>NUCLEOTIDE SEQUENCE</scope>
</reference>
<proteinExistence type="predicted"/>
<evidence type="ECO:0000313" key="9">
    <source>
        <dbReference type="EMBL" id="CAF5066066.1"/>
    </source>
</evidence>
<feature type="transmembrane region" description="Helical" evidence="7">
    <location>
        <begin position="225"/>
        <end position="246"/>
    </location>
</feature>
<dbReference type="EMBL" id="CAJOBH010229536">
    <property type="protein sequence ID" value="CAF5066066.1"/>
    <property type="molecule type" value="Genomic_DNA"/>
</dbReference>
<name>A0A8S3ELY2_9BILA</name>
<dbReference type="PANTHER" id="PTHR24092:SF190">
    <property type="entry name" value="PHOSPHOLIPID-TRANSPORTING ATPASE"/>
    <property type="match status" value="1"/>
</dbReference>
<dbReference type="InterPro" id="IPR032630">
    <property type="entry name" value="P_typ_ATPase_c"/>
</dbReference>
<dbReference type="AlphaFoldDB" id="A0A8S3ELY2"/>
<evidence type="ECO:0000313" key="10">
    <source>
        <dbReference type="Proteomes" id="UP000681967"/>
    </source>
</evidence>
<comment type="subcellular location">
    <subcellularLocation>
        <location evidence="1">Membrane</location>
        <topology evidence="1">Multi-pass membrane protein</topology>
    </subcellularLocation>
</comment>
<dbReference type="GO" id="GO:0005524">
    <property type="term" value="F:ATP binding"/>
    <property type="evidence" value="ECO:0007669"/>
    <property type="project" value="InterPro"/>
</dbReference>
<feature type="domain" description="P-type ATPase C-terminal" evidence="8">
    <location>
        <begin position="162"/>
        <end position="248"/>
    </location>
</feature>
<evidence type="ECO:0000256" key="5">
    <source>
        <dbReference type="ARBA" id="ARBA00022989"/>
    </source>
</evidence>
<dbReference type="GO" id="GO:0046872">
    <property type="term" value="F:metal ion binding"/>
    <property type="evidence" value="ECO:0007669"/>
    <property type="project" value="UniProtKB-KW"/>
</dbReference>
<organism evidence="9 10">
    <name type="scientific">Rotaria magnacalcarata</name>
    <dbReference type="NCBI Taxonomy" id="392030"/>
    <lineage>
        <taxon>Eukaryota</taxon>
        <taxon>Metazoa</taxon>
        <taxon>Spiralia</taxon>
        <taxon>Gnathifera</taxon>
        <taxon>Rotifera</taxon>
        <taxon>Eurotatoria</taxon>
        <taxon>Bdelloidea</taxon>
        <taxon>Philodinida</taxon>
        <taxon>Philodinidae</taxon>
        <taxon>Rotaria</taxon>
    </lineage>
</organism>
<evidence type="ECO:0000256" key="6">
    <source>
        <dbReference type="ARBA" id="ARBA00023136"/>
    </source>
</evidence>
<keyword evidence="6 7" id="KW-0472">Membrane</keyword>
<evidence type="ECO:0000256" key="2">
    <source>
        <dbReference type="ARBA" id="ARBA00022692"/>
    </source>
</evidence>